<evidence type="ECO:0000313" key="2">
    <source>
        <dbReference type="EMBL" id="RIB35459.1"/>
    </source>
</evidence>
<comment type="caution">
    <text evidence="2">The sequence shown here is derived from an EMBL/GenBank/DDBJ whole genome shotgun (WGS) entry which is preliminary data.</text>
</comment>
<gene>
    <name evidence="2" type="ORF">BXU00_01700</name>
</gene>
<evidence type="ECO:0000256" key="1">
    <source>
        <dbReference type="SAM" id="Phobius"/>
    </source>
</evidence>
<evidence type="ECO:0000313" key="3">
    <source>
        <dbReference type="Proteomes" id="UP000266622"/>
    </source>
</evidence>
<dbReference type="EMBL" id="MWMI01000002">
    <property type="protein sequence ID" value="RIB35459.1"/>
    <property type="molecule type" value="Genomic_DNA"/>
</dbReference>
<name>A0A397WPM9_9ARCH</name>
<keyword evidence="1" id="KW-0812">Transmembrane</keyword>
<dbReference type="AlphaFoldDB" id="A0A397WPM9"/>
<keyword evidence="1" id="KW-1133">Transmembrane helix</keyword>
<accession>A0A397WPM9</accession>
<organism evidence="2 3">
    <name type="scientific">Candidatus Nanoclepta minutus</name>
    <dbReference type="NCBI Taxonomy" id="1940235"/>
    <lineage>
        <taxon>Archaea</taxon>
        <taxon>Nanobdellota</taxon>
        <taxon>Candidatus Nanoclepta</taxon>
    </lineage>
</organism>
<proteinExistence type="predicted"/>
<reference evidence="2 3" key="1">
    <citation type="journal article" date="2018" name="Syst. Appl. Microbiol.">
        <title>A new symbiotic nanoarchaeote (Candidatus Nanoclepta minutus) and its host (Zestosphaera tikiterensis gen. nov., sp. nov.) from a New Zealand hot spring.</title>
        <authorList>
            <person name="St John E."/>
            <person name="Liu Y."/>
            <person name="Podar M."/>
            <person name="Stott M.B."/>
            <person name="Meneghin J."/>
            <person name="Chen Z."/>
            <person name="Lagutin K."/>
            <person name="Mitchell K."/>
            <person name="Reysenbach A.L."/>
        </authorList>
    </citation>
    <scope>NUCLEOTIDE SEQUENCE [LARGE SCALE GENOMIC DNA]</scope>
    <source>
        <strain evidence="2">NZ3</strain>
    </source>
</reference>
<dbReference type="Proteomes" id="UP000266622">
    <property type="component" value="Unassembled WGS sequence"/>
</dbReference>
<sequence>MKGQGLPFSTIVLAIISVLILVLIVFFVTGGFSRIFPATTQYIVTDIQTARTKCQQLLADAQLRLSASTNPNSDFKQTEYCKVQFNISSISKEALKCFSPEIGVYANFRITTLFGEVYRCYTIPSSKTTEGCTCEKEVEDHLP</sequence>
<feature type="transmembrane region" description="Helical" evidence="1">
    <location>
        <begin position="6"/>
        <end position="28"/>
    </location>
</feature>
<protein>
    <submittedName>
        <fullName evidence="2">Uncharacterized protein</fullName>
    </submittedName>
</protein>
<keyword evidence="1" id="KW-0472">Membrane</keyword>